<dbReference type="PANTHER" id="PTHR24220:SF86">
    <property type="entry name" value="ABC TRANSPORTER ABCH.1"/>
    <property type="match status" value="1"/>
</dbReference>
<dbReference type="Pfam" id="PF00005">
    <property type="entry name" value="ABC_tran"/>
    <property type="match status" value="1"/>
</dbReference>
<name>A0A4R5A1U4_9ACTN</name>
<dbReference type="PROSITE" id="PS50893">
    <property type="entry name" value="ABC_TRANSPORTER_2"/>
    <property type="match status" value="1"/>
</dbReference>
<dbReference type="SMART" id="SM00382">
    <property type="entry name" value="AAA"/>
    <property type="match status" value="1"/>
</dbReference>
<feature type="domain" description="ABC transporter" evidence="3">
    <location>
        <begin position="2"/>
        <end position="220"/>
    </location>
</feature>
<dbReference type="InterPro" id="IPR003593">
    <property type="entry name" value="AAA+_ATPase"/>
</dbReference>
<gene>
    <name evidence="4" type="ORF">E1262_25290</name>
</gene>
<organism evidence="4 5">
    <name type="scientific">Jiangella aurantiaca</name>
    <dbReference type="NCBI Taxonomy" id="2530373"/>
    <lineage>
        <taxon>Bacteria</taxon>
        <taxon>Bacillati</taxon>
        <taxon>Actinomycetota</taxon>
        <taxon>Actinomycetes</taxon>
        <taxon>Jiangellales</taxon>
        <taxon>Jiangellaceae</taxon>
        <taxon>Jiangella</taxon>
    </lineage>
</organism>
<dbReference type="GO" id="GO:0022857">
    <property type="term" value="F:transmembrane transporter activity"/>
    <property type="evidence" value="ECO:0007669"/>
    <property type="project" value="TreeGrafter"/>
</dbReference>
<dbReference type="GO" id="GO:0005886">
    <property type="term" value="C:plasma membrane"/>
    <property type="evidence" value="ECO:0007669"/>
    <property type="project" value="TreeGrafter"/>
</dbReference>
<accession>A0A4R5A1U4</accession>
<dbReference type="GO" id="GO:0005524">
    <property type="term" value="F:ATP binding"/>
    <property type="evidence" value="ECO:0007669"/>
    <property type="project" value="UniProtKB-KW"/>
</dbReference>
<dbReference type="GO" id="GO:0016887">
    <property type="term" value="F:ATP hydrolysis activity"/>
    <property type="evidence" value="ECO:0007669"/>
    <property type="project" value="InterPro"/>
</dbReference>
<keyword evidence="5" id="KW-1185">Reference proteome</keyword>
<evidence type="ECO:0000313" key="5">
    <source>
        <dbReference type="Proteomes" id="UP000295217"/>
    </source>
</evidence>
<dbReference type="PANTHER" id="PTHR24220">
    <property type="entry name" value="IMPORT ATP-BINDING PROTEIN"/>
    <property type="match status" value="1"/>
</dbReference>
<reference evidence="4 5" key="1">
    <citation type="submission" date="2019-02" db="EMBL/GenBank/DDBJ databases">
        <title>Draft genome sequences of novel Actinobacteria.</title>
        <authorList>
            <person name="Sahin N."/>
            <person name="Ay H."/>
            <person name="Saygin H."/>
        </authorList>
    </citation>
    <scope>NUCLEOTIDE SEQUENCE [LARGE SCALE GENOMIC DNA]</scope>
    <source>
        <strain evidence="4 5">8K307</strain>
    </source>
</reference>
<evidence type="ECO:0000259" key="3">
    <source>
        <dbReference type="PROSITE" id="PS50893"/>
    </source>
</evidence>
<evidence type="ECO:0000256" key="1">
    <source>
        <dbReference type="ARBA" id="ARBA00022741"/>
    </source>
</evidence>
<dbReference type="AlphaFoldDB" id="A0A4R5A1U4"/>
<proteinExistence type="predicted"/>
<sequence>MLAVESLRFSYRRRDSGDELFDGLTHQFTPGAVTAVRGASGRGKSTLLYLLGLLLTPRAGSVTIAGERVDALPDVRRSEIRATMVGFVFQAAELNPRRSVLDSVTEPAIYAGHALGPVRERARALLEAFGVGERADHRPGEISGGQAQRVALTRALVCDPAIILADEPTGNLDRDNARIVIDALRVTAHGEHSAGGTDRLGESHLRTVVIATHDPFVVDHADEVLDL</sequence>
<dbReference type="Gene3D" id="3.40.50.300">
    <property type="entry name" value="P-loop containing nucleotide triphosphate hydrolases"/>
    <property type="match status" value="1"/>
</dbReference>
<keyword evidence="1" id="KW-0547">Nucleotide-binding</keyword>
<dbReference type="OrthoDB" id="4425833at2"/>
<evidence type="ECO:0000256" key="2">
    <source>
        <dbReference type="ARBA" id="ARBA00022840"/>
    </source>
</evidence>
<dbReference type="InterPro" id="IPR003439">
    <property type="entry name" value="ABC_transporter-like_ATP-bd"/>
</dbReference>
<protein>
    <submittedName>
        <fullName evidence="4">ATP-binding cassette domain-containing protein</fullName>
    </submittedName>
</protein>
<dbReference type="Proteomes" id="UP000295217">
    <property type="component" value="Unassembled WGS sequence"/>
</dbReference>
<dbReference type="EMBL" id="SMLB01000052">
    <property type="protein sequence ID" value="TDD65395.1"/>
    <property type="molecule type" value="Genomic_DNA"/>
</dbReference>
<dbReference type="SUPFAM" id="SSF52540">
    <property type="entry name" value="P-loop containing nucleoside triphosphate hydrolases"/>
    <property type="match status" value="1"/>
</dbReference>
<dbReference type="InterPro" id="IPR027417">
    <property type="entry name" value="P-loop_NTPase"/>
</dbReference>
<comment type="caution">
    <text evidence="4">The sequence shown here is derived from an EMBL/GenBank/DDBJ whole genome shotgun (WGS) entry which is preliminary data.</text>
</comment>
<dbReference type="RefSeq" id="WP_132106868.1">
    <property type="nucleotide sequence ID" value="NZ_SMLB01000052.1"/>
</dbReference>
<evidence type="ECO:0000313" key="4">
    <source>
        <dbReference type="EMBL" id="TDD65395.1"/>
    </source>
</evidence>
<keyword evidence="2 4" id="KW-0067">ATP-binding</keyword>
<dbReference type="InterPro" id="IPR015854">
    <property type="entry name" value="ABC_transpr_LolD-like"/>
</dbReference>